<evidence type="ECO:0000313" key="4">
    <source>
        <dbReference type="EMBL" id="MBC5714857.1"/>
    </source>
</evidence>
<evidence type="ECO:0000259" key="3">
    <source>
        <dbReference type="PROSITE" id="PS50111"/>
    </source>
</evidence>
<comment type="caution">
    <text evidence="4">The sequence shown here is derived from an EMBL/GenBank/DDBJ whole genome shotgun (WGS) entry which is preliminary data.</text>
</comment>
<dbReference type="Proteomes" id="UP000606720">
    <property type="component" value="Unassembled WGS sequence"/>
</dbReference>
<gene>
    <name evidence="4" type="ORF">H8S17_11715</name>
</gene>
<evidence type="ECO:0000256" key="1">
    <source>
        <dbReference type="PROSITE-ProRule" id="PRU00284"/>
    </source>
</evidence>
<dbReference type="AlphaFoldDB" id="A0A923LPW6"/>
<dbReference type="PROSITE" id="PS50111">
    <property type="entry name" value="CHEMOTAXIS_TRANSDUC_2"/>
    <property type="match status" value="1"/>
</dbReference>
<dbReference type="GO" id="GO:0016020">
    <property type="term" value="C:membrane"/>
    <property type="evidence" value="ECO:0007669"/>
    <property type="project" value="InterPro"/>
</dbReference>
<keyword evidence="2" id="KW-0175">Coiled coil</keyword>
<sequence>MFGGKKIKEAEDRIQELELVETRYEKMTEDVQKIKDSTDEMFADLESQNMQIDQEINHLYDEISADGKEEKLLLMGTNQLSEGVSQLKIQKDAWIKEAENWEEYVKTGEKVAAALQDTVTFCGEVQKEEADKKTALQTAVEAAEEEVSKLREAAKGMTTLALNAAIEAGRLGESGFSFLQAAESVRKLSEEYVQHIQIVEEFLAKAAEVYPKEDAAGQLEQLSERTRETADMAGAFCDRGQSDMASLKEQFTKQVELQQEQIAGMQDCIQKKEKTRERIEEQIEMIRKNHENSSKAAGEIEERLSLFYGKVL</sequence>
<feature type="domain" description="Methyl-accepting transducer" evidence="3">
    <location>
        <begin position="41"/>
        <end position="208"/>
    </location>
</feature>
<dbReference type="InterPro" id="IPR004089">
    <property type="entry name" value="MCPsignal_dom"/>
</dbReference>
<feature type="coiled-coil region" evidence="2">
    <location>
        <begin position="7"/>
        <end position="62"/>
    </location>
</feature>
<evidence type="ECO:0000256" key="2">
    <source>
        <dbReference type="SAM" id="Coils"/>
    </source>
</evidence>
<dbReference type="Gene3D" id="1.10.287.950">
    <property type="entry name" value="Methyl-accepting chemotaxis protein"/>
    <property type="match status" value="1"/>
</dbReference>
<evidence type="ECO:0000313" key="5">
    <source>
        <dbReference type="Proteomes" id="UP000606720"/>
    </source>
</evidence>
<reference evidence="4" key="1">
    <citation type="submission" date="2020-08" db="EMBL/GenBank/DDBJ databases">
        <title>Genome public.</title>
        <authorList>
            <person name="Liu C."/>
            <person name="Sun Q."/>
        </authorList>
    </citation>
    <scope>NUCLEOTIDE SEQUENCE</scope>
    <source>
        <strain evidence="4">BX1005</strain>
    </source>
</reference>
<feature type="coiled-coil region" evidence="2">
    <location>
        <begin position="262"/>
        <end position="296"/>
    </location>
</feature>
<dbReference type="EMBL" id="JACOPH010000011">
    <property type="protein sequence ID" value="MBC5714857.1"/>
    <property type="molecule type" value="Genomic_DNA"/>
</dbReference>
<feature type="coiled-coil region" evidence="2">
    <location>
        <begin position="125"/>
        <end position="160"/>
    </location>
</feature>
<name>A0A923LPW6_9FIRM</name>
<proteinExistence type="predicted"/>
<accession>A0A923LPW6</accession>
<keyword evidence="1" id="KW-0807">Transducer</keyword>
<protein>
    <recommendedName>
        <fullName evidence="3">Methyl-accepting transducer domain-containing protein</fullName>
    </recommendedName>
</protein>
<dbReference type="GO" id="GO:0007165">
    <property type="term" value="P:signal transduction"/>
    <property type="evidence" value="ECO:0007669"/>
    <property type="project" value="UniProtKB-KW"/>
</dbReference>
<keyword evidence="5" id="KW-1185">Reference proteome</keyword>
<dbReference type="RefSeq" id="WP_186867454.1">
    <property type="nucleotide sequence ID" value="NZ_JACOPH010000011.1"/>
</dbReference>
<organism evidence="4 5">
    <name type="scientific">Roseburia zhanii</name>
    <dbReference type="NCBI Taxonomy" id="2763064"/>
    <lineage>
        <taxon>Bacteria</taxon>
        <taxon>Bacillati</taxon>
        <taxon>Bacillota</taxon>
        <taxon>Clostridia</taxon>
        <taxon>Lachnospirales</taxon>
        <taxon>Lachnospiraceae</taxon>
        <taxon>Roseburia</taxon>
    </lineage>
</organism>
<dbReference type="SUPFAM" id="SSF58104">
    <property type="entry name" value="Methyl-accepting chemotaxis protein (MCP) signaling domain"/>
    <property type="match status" value="1"/>
</dbReference>